<keyword evidence="3" id="KW-1185">Reference proteome</keyword>
<dbReference type="InterPro" id="IPR001995">
    <property type="entry name" value="Peptidase_A2_cat"/>
</dbReference>
<dbReference type="SUPFAM" id="SSF53098">
    <property type="entry name" value="Ribonuclease H-like"/>
    <property type="match status" value="1"/>
</dbReference>
<name>A0A9J6FRF8_HAELO</name>
<dbReference type="InterPro" id="IPR036397">
    <property type="entry name" value="RNaseH_sf"/>
</dbReference>
<dbReference type="InterPro" id="IPR012337">
    <property type="entry name" value="RNaseH-like_sf"/>
</dbReference>
<accession>A0A9J6FRF8</accession>
<reference evidence="2 3" key="1">
    <citation type="journal article" date="2020" name="Cell">
        <title>Large-Scale Comparative Analyses of Tick Genomes Elucidate Their Genetic Diversity and Vector Capacities.</title>
        <authorList>
            <consortium name="Tick Genome and Microbiome Consortium (TIGMIC)"/>
            <person name="Jia N."/>
            <person name="Wang J."/>
            <person name="Shi W."/>
            <person name="Du L."/>
            <person name="Sun Y."/>
            <person name="Zhan W."/>
            <person name="Jiang J.F."/>
            <person name="Wang Q."/>
            <person name="Zhang B."/>
            <person name="Ji P."/>
            <person name="Bell-Sakyi L."/>
            <person name="Cui X.M."/>
            <person name="Yuan T.T."/>
            <person name="Jiang B.G."/>
            <person name="Yang W.F."/>
            <person name="Lam T.T."/>
            <person name="Chang Q.C."/>
            <person name="Ding S.J."/>
            <person name="Wang X.J."/>
            <person name="Zhu J.G."/>
            <person name="Ruan X.D."/>
            <person name="Zhao L."/>
            <person name="Wei J.T."/>
            <person name="Ye R.Z."/>
            <person name="Que T.C."/>
            <person name="Du C.H."/>
            <person name="Zhou Y.H."/>
            <person name="Cheng J.X."/>
            <person name="Dai P.F."/>
            <person name="Guo W.B."/>
            <person name="Han X.H."/>
            <person name="Huang E.J."/>
            <person name="Li L.F."/>
            <person name="Wei W."/>
            <person name="Gao Y.C."/>
            <person name="Liu J.Z."/>
            <person name="Shao H.Z."/>
            <person name="Wang X."/>
            <person name="Wang C.C."/>
            <person name="Yang T.C."/>
            <person name="Huo Q.B."/>
            <person name="Li W."/>
            <person name="Chen H.Y."/>
            <person name="Chen S.E."/>
            <person name="Zhou L.G."/>
            <person name="Ni X.B."/>
            <person name="Tian J.H."/>
            <person name="Sheng Y."/>
            <person name="Liu T."/>
            <person name="Pan Y.S."/>
            <person name="Xia L.Y."/>
            <person name="Li J."/>
            <person name="Zhao F."/>
            <person name="Cao W.C."/>
        </authorList>
    </citation>
    <scope>NUCLEOTIDE SEQUENCE [LARGE SCALE GENOMIC DNA]</scope>
    <source>
        <strain evidence="2">HaeL-2018</strain>
    </source>
</reference>
<gene>
    <name evidence="2" type="ORF">HPB48_014913</name>
</gene>
<dbReference type="OrthoDB" id="10041064at2759"/>
<proteinExistence type="predicted"/>
<dbReference type="Gene3D" id="3.30.420.10">
    <property type="entry name" value="Ribonuclease H-like superfamily/Ribonuclease H"/>
    <property type="match status" value="1"/>
</dbReference>
<dbReference type="Proteomes" id="UP000821853">
    <property type="component" value="Unassembled WGS sequence"/>
</dbReference>
<sequence length="170" mass="19122">MRYQIPALPMVQVHIDEIGDVTGLVDTGAERAVIHRPHAPDDVMKLLDTATATWPRGCALPGNGLTQRTNQMIKTRLALYLETHNSGEAKWDRHLLSPAYSVNTSFQSLMRKTPYEVIYGPFPKLDVAASLDTPVKTSRHVDRQLVCRNIRTEARRNAMDAGKPKKYSDR</sequence>
<evidence type="ECO:0000259" key="1">
    <source>
        <dbReference type="PROSITE" id="PS50175"/>
    </source>
</evidence>
<protein>
    <recommendedName>
        <fullName evidence="1">Peptidase A2 domain-containing protein</fullName>
    </recommendedName>
</protein>
<dbReference type="GO" id="GO:0004190">
    <property type="term" value="F:aspartic-type endopeptidase activity"/>
    <property type="evidence" value="ECO:0007669"/>
    <property type="project" value="InterPro"/>
</dbReference>
<comment type="caution">
    <text evidence="2">The sequence shown here is derived from an EMBL/GenBank/DDBJ whole genome shotgun (WGS) entry which is preliminary data.</text>
</comment>
<dbReference type="EMBL" id="JABSTR010000003">
    <property type="protein sequence ID" value="KAH9364856.1"/>
    <property type="molecule type" value="Genomic_DNA"/>
</dbReference>
<dbReference type="GO" id="GO:0003676">
    <property type="term" value="F:nucleic acid binding"/>
    <property type="evidence" value="ECO:0007669"/>
    <property type="project" value="InterPro"/>
</dbReference>
<dbReference type="GO" id="GO:0006508">
    <property type="term" value="P:proteolysis"/>
    <property type="evidence" value="ECO:0007669"/>
    <property type="project" value="InterPro"/>
</dbReference>
<dbReference type="VEuPathDB" id="VectorBase:HLOH_056636"/>
<organism evidence="2 3">
    <name type="scientific">Haemaphysalis longicornis</name>
    <name type="common">Bush tick</name>
    <dbReference type="NCBI Taxonomy" id="44386"/>
    <lineage>
        <taxon>Eukaryota</taxon>
        <taxon>Metazoa</taxon>
        <taxon>Ecdysozoa</taxon>
        <taxon>Arthropoda</taxon>
        <taxon>Chelicerata</taxon>
        <taxon>Arachnida</taxon>
        <taxon>Acari</taxon>
        <taxon>Parasitiformes</taxon>
        <taxon>Ixodida</taxon>
        <taxon>Ixodoidea</taxon>
        <taxon>Ixodidae</taxon>
        <taxon>Haemaphysalinae</taxon>
        <taxon>Haemaphysalis</taxon>
    </lineage>
</organism>
<dbReference type="PROSITE" id="PS50175">
    <property type="entry name" value="ASP_PROT_RETROV"/>
    <property type="match status" value="1"/>
</dbReference>
<evidence type="ECO:0000313" key="2">
    <source>
        <dbReference type="EMBL" id="KAH9364856.1"/>
    </source>
</evidence>
<dbReference type="AlphaFoldDB" id="A0A9J6FRF8"/>
<evidence type="ECO:0000313" key="3">
    <source>
        <dbReference type="Proteomes" id="UP000821853"/>
    </source>
</evidence>
<feature type="domain" description="Peptidase A2" evidence="1">
    <location>
        <begin position="21"/>
        <end position="64"/>
    </location>
</feature>